<proteinExistence type="predicted"/>
<dbReference type="Proteomes" id="UP000521872">
    <property type="component" value="Unassembled WGS sequence"/>
</dbReference>
<organism evidence="1 2">
    <name type="scientific">Agrocybe pediades</name>
    <dbReference type="NCBI Taxonomy" id="84607"/>
    <lineage>
        <taxon>Eukaryota</taxon>
        <taxon>Fungi</taxon>
        <taxon>Dikarya</taxon>
        <taxon>Basidiomycota</taxon>
        <taxon>Agaricomycotina</taxon>
        <taxon>Agaricomycetes</taxon>
        <taxon>Agaricomycetidae</taxon>
        <taxon>Agaricales</taxon>
        <taxon>Agaricineae</taxon>
        <taxon>Strophariaceae</taxon>
        <taxon>Agrocybe</taxon>
    </lineage>
</organism>
<comment type="caution">
    <text evidence="1">The sequence shown here is derived from an EMBL/GenBank/DDBJ whole genome shotgun (WGS) entry which is preliminary data.</text>
</comment>
<sequence>MNLRPCNDGDCPFAELDALYTMILESCSDMDKVLRVLSLHLMDSNKIRCSVIEKLLEYEEGELETLFCDLGALVQITELRHHTNQLWSPEQPQQYLHVLHASLYDYLVDVARPKQFRIDIHQETINHTTRILQYLASCCSSSFNPNSNPAATLLRIFSNNAHICRWVLYRSNSDKQLYPSCSRDSWNLISPRIIAEKDSQWSHIRDYQHEALESVLNPQIKRYLANDRLAAMLVLFYHLGCHRFVPVLRSDIPFSRGTHSSFFTTFEVFAEGDTLSLSYFWIGFTAVDEGAPFKHNFYHDYVRHLLSNLGASAQWALGPETYEKAVLYCFQEILRSEPSPDESVRAQSMAILNEEDDGHPLLMFNDEDGEWNFQCSVSFVAEGHYFVLLGYIIFLLPRCGRSQALISACKKQKARFLDQPGLPFPIRRRRLHVEINNYLDRALANSNL</sequence>
<reference evidence="1 2" key="1">
    <citation type="submission" date="2019-12" db="EMBL/GenBank/DDBJ databases">
        <authorList>
            <person name="Floudas D."/>
            <person name="Bentzer J."/>
            <person name="Ahren D."/>
            <person name="Johansson T."/>
            <person name="Persson P."/>
            <person name="Tunlid A."/>
        </authorList>
    </citation>
    <scope>NUCLEOTIDE SEQUENCE [LARGE SCALE GENOMIC DNA]</scope>
    <source>
        <strain evidence="1 2">CBS 102.39</strain>
    </source>
</reference>
<dbReference type="AlphaFoldDB" id="A0A8H4QER3"/>
<name>A0A8H4QER3_9AGAR</name>
<gene>
    <name evidence="1" type="ORF">D9613_012013</name>
</gene>
<accession>A0A8H4QER3</accession>
<evidence type="ECO:0000313" key="2">
    <source>
        <dbReference type="Proteomes" id="UP000521872"/>
    </source>
</evidence>
<evidence type="ECO:0000313" key="1">
    <source>
        <dbReference type="EMBL" id="KAF4609739.1"/>
    </source>
</evidence>
<dbReference type="EMBL" id="JAACJL010000060">
    <property type="protein sequence ID" value="KAF4609739.1"/>
    <property type="molecule type" value="Genomic_DNA"/>
</dbReference>
<keyword evidence="2" id="KW-1185">Reference proteome</keyword>
<protein>
    <submittedName>
        <fullName evidence="1">Uncharacterized protein</fullName>
    </submittedName>
</protein>